<dbReference type="PANTHER" id="PTHR31302">
    <property type="entry name" value="TRANSMEMBRANE PROTEIN WITH METALLOPHOSPHOESTERASE DOMAIN-RELATED"/>
    <property type="match status" value="1"/>
</dbReference>
<dbReference type="GO" id="GO:0046872">
    <property type="term" value="F:metal ion binding"/>
    <property type="evidence" value="ECO:0007669"/>
    <property type="project" value="UniProtKB-KW"/>
</dbReference>
<dbReference type="GO" id="GO:0008758">
    <property type="term" value="F:UDP-2,3-diacylglucosamine hydrolase activity"/>
    <property type="evidence" value="ECO:0007669"/>
    <property type="project" value="TreeGrafter"/>
</dbReference>
<evidence type="ECO:0000313" key="5">
    <source>
        <dbReference type="EMBL" id="SEO51469.1"/>
    </source>
</evidence>
<dbReference type="Proteomes" id="UP000198582">
    <property type="component" value="Unassembled WGS sequence"/>
</dbReference>
<dbReference type="GO" id="GO:0016020">
    <property type="term" value="C:membrane"/>
    <property type="evidence" value="ECO:0007669"/>
    <property type="project" value="GOC"/>
</dbReference>
<protein>
    <recommendedName>
        <fullName evidence="4">Calcineurin-like phosphoesterase domain-containing protein</fullName>
    </recommendedName>
</protein>
<evidence type="ECO:0000256" key="3">
    <source>
        <dbReference type="SAM" id="Phobius"/>
    </source>
</evidence>
<dbReference type="EMBL" id="FOEF01000001">
    <property type="protein sequence ID" value="SEO51469.1"/>
    <property type="molecule type" value="Genomic_DNA"/>
</dbReference>
<feature type="transmembrane region" description="Helical" evidence="3">
    <location>
        <begin position="69"/>
        <end position="90"/>
    </location>
</feature>
<evidence type="ECO:0000313" key="6">
    <source>
        <dbReference type="Proteomes" id="UP000198582"/>
    </source>
</evidence>
<organism evidence="5 6">
    <name type="scientific">Amycolatopsis saalfeldensis</name>
    <dbReference type="NCBI Taxonomy" id="394193"/>
    <lineage>
        <taxon>Bacteria</taxon>
        <taxon>Bacillati</taxon>
        <taxon>Actinomycetota</taxon>
        <taxon>Actinomycetes</taxon>
        <taxon>Pseudonocardiales</taxon>
        <taxon>Pseudonocardiaceae</taxon>
        <taxon>Amycolatopsis</taxon>
    </lineage>
</organism>
<keyword evidence="3" id="KW-0812">Transmembrane</keyword>
<keyword evidence="1" id="KW-0479">Metal-binding</keyword>
<evidence type="ECO:0000256" key="1">
    <source>
        <dbReference type="ARBA" id="ARBA00022723"/>
    </source>
</evidence>
<evidence type="ECO:0000256" key="2">
    <source>
        <dbReference type="ARBA" id="ARBA00022801"/>
    </source>
</evidence>
<feature type="transmembrane region" description="Helical" evidence="3">
    <location>
        <begin position="35"/>
        <end position="57"/>
    </location>
</feature>
<evidence type="ECO:0000259" key="4">
    <source>
        <dbReference type="Pfam" id="PF00149"/>
    </source>
</evidence>
<keyword evidence="2" id="KW-0378">Hydrolase</keyword>
<keyword evidence="3" id="KW-0472">Membrane</keyword>
<reference evidence="5 6" key="1">
    <citation type="submission" date="2016-10" db="EMBL/GenBank/DDBJ databases">
        <authorList>
            <person name="de Groot N.N."/>
        </authorList>
    </citation>
    <scope>NUCLEOTIDE SEQUENCE [LARGE SCALE GENOMIC DNA]</scope>
    <source>
        <strain evidence="5 6">DSM 44993</strain>
    </source>
</reference>
<gene>
    <name evidence="5" type="ORF">SAMN04489732_101284</name>
</gene>
<accession>A0A1H8QB68</accession>
<proteinExistence type="predicted"/>
<keyword evidence="6" id="KW-1185">Reference proteome</keyword>
<dbReference type="InterPro" id="IPR051158">
    <property type="entry name" value="Metallophosphoesterase_sf"/>
</dbReference>
<feature type="transmembrane region" description="Helical" evidence="3">
    <location>
        <begin position="110"/>
        <end position="128"/>
    </location>
</feature>
<dbReference type="CDD" id="cd07385">
    <property type="entry name" value="MPP_YkuE_C"/>
    <property type="match status" value="1"/>
</dbReference>
<feature type="domain" description="Calcineurin-like phosphoesterase" evidence="4">
    <location>
        <begin position="154"/>
        <end position="323"/>
    </location>
</feature>
<name>A0A1H8QB68_9PSEU</name>
<dbReference type="Gene3D" id="3.60.21.10">
    <property type="match status" value="1"/>
</dbReference>
<dbReference type="InterPro" id="IPR029052">
    <property type="entry name" value="Metallo-depent_PP-like"/>
</dbReference>
<dbReference type="AlphaFoldDB" id="A0A1H8QB68"/>
<keyword evidence="3" id="KW-1133">Transmembrane helix</keyword>
<dbReference type="Pfam" id="PF00149">
    <property type="entry name" value="Metallophos"/>
    <property type="match status" value="1"/>
</dbReference>
<dbReference type="PANTHER" id="PTHR31302:SF31">
    <property type="entry name" value="PHOSPHODIESTERASE YAEI"/>
    <property type="match status" value="1"/>
</dbReference>
<dbReference type="InterPro" id="IPR004843">
    <property type="entry name" value="Calcineurin-like_PHP"/>
</dbReference>
<sequence length="382" mass="40959">MATVMRRVRLAAMLVIALLLLFGEPWSVFVLLPGWPVAGTVVGTVVFAAVMVGFPLLMFRGHGPAQSDAAARAGDVLLGSIWVLFTWSVLGHVLRLVLALSGVDDPARPRIVAGAVLVVSAVLLVTGNRIAMRVPPVKEVDVVIPRLGAGVDGLRVAVITDTHYGPIDRTKWSERLVAELNRLQADVVCHAGDLADGSVAKRRKQVDPLGGVQARLGRFYITGNHEYFGEAQAWLDHMTTLGWDALHNRSTVIERDGDGVLFAGIDDPTGATSGLPGHGPDLPAALDGVDPDLPVVLLAHQPKQVTQASEAGVDLQISGHTHGGQIWPFHLLVRLDQPTLSGLTRHGDRTQLYNSRGSGFWGPPFRVFAPNEITLLTLRRSA</sequence>
<dbReference type="SUPFAM" id="SSF56300">
    <property type="entry name" value="Metallo-dependent phosphatases"/>
    <property type="match status" value="1"/>
</dbReference>
<dbReference type="GO" id="GO:0009245">
    <property type="term" value="P:lipid A biosynthetic process"/>
    <property type="evidence" value="ECO:0007669"/>
    <property type="project" value="TreeGrafter"/>
</dbReference>
<dbReference type="STRING" id="394193.SAMN04489732_101284"/>